<dbReference type="PROSITE" id="PS51318">
    <property type="entry name" value="TAT"/>
    <property type="match status" value="1"/>
</dbReference>
<gene>
    <name evidence="1" type="ORF">DPM19_19655</name>
</gene>
<sequence>MPAPSRRRRALLAAALAVLGLAAVAGGGAGLAAELLREPTRAEVEAAGDAEIAARWRFRPAGEIFPPTLSYEVSWTGTEQTARLAARRIGIAPAASCTAAMEAKAAAILARHGCRTVLRATYADATGTLLTTFGVVVMPDRPAAAAAEGGFSASGTENRDGYGLRAVAFSGTIAAGFTDARRQKRWMAANGTPYIFFHTSGWADARGRVPDKDRDEDFTFAGDIFSTLIESFQKVARPCETRNVRC</sequence>
<dbReference type="AlphaFoldDB" id="A0A365H503"/>
<name>A0A365H503_9ACTN</name>
<protein>
    <submittedName>
        <fullName evidence="1">Uncharacterized protein</fullName>
    </submittedName>
</protein>
<dbReference type="Proteomes" id="UP000251891">
    <property type="component" value="Unassembled WGS sequence"/>
</dbReference>
<accession>A0A365H503</accession>
<keyword evidence="2" id="KW-1185">Reference proteome</keyword>
<evidence type="ECO:0000313" key="2">
    <source>
        <dbReference type="Proteomes" id="UP000251891"/>
    </source>
</evidence>
<dbReference type="InterPro" id="IPR006311">
    <property type="entry name" value="TAT_signal"/>
</dbReference>
<comment type="caution">
    <text evidence="1">The sequence shown here is derived from an EMBL/GenBank/DDBJ whole genome shotgun (WGS) entry which is preliminary data.</text>
</comment>
<evidence type="ECO:0000313" key="1">
    <source>
        <dbReference type="EMBL" id="RAY13303.1"/>
    </source>
</evidence>
<reference evidence="1 2" key="1">
    <citation type="submission" date="2018-06" db="EMBL/GenBank/DDBJ databases">
        <title>Actinomadura craniellae sp. nov. isolated from marine sponge Craniella sp.</title>
        <authorList>
            <person name="Li L."/>
            <person name="Xu Q.H."/>
            <person name="Lin H.W."/>
            <person name="Lu Y.H."/>
        </authorList>
    </citation>
    <scope>NUCLEOTIDE SEQUENCE [LARGE SCALE GENOMIC DNA]</scope>
    <source>
        <strain evidence="1 2">LHW63021</strain>
    </source>
</reference>
<proteinExistence type="predicted"/>
<organism evidence="1 2">
    <name type="scientific">Actinomadura craniellae</name>
    <dbReference type="NCBI Taxonomy" id="2231787"/>
    <lineage>
        <taxon>Bacteria</taxon>
        <taxon>Bacillati</taxon>
        <taxon>Actinomycetota</taxon>
        <taxon>Actinomycetes</taxon>
        <taxon>Streptosporangiales</taxon>
        <taxon>Thermomonosporaceae</taxon>
        <taxon>Actinomadura</taxon>
    </lineage>
</organism>
<dbReference type="EMBL" id="QLYX01000009">
    <property type="protein sequence ID" value="RAY13303.1"/>
    <property type="molecule type" value="Genomic_DNA"/>
</dbReference>